<feature type="region of interest" description="Disordered" evidence="1">
    <location>
        <begin position="140"/>
        <end position="200"/>
    </location>
</feature>
<feature type="region of interest" description="Disordered" evidence="1">
    <location>
        <begin position="1"/>
        <end position="29"/>
    </location>
</feature>
<organism evidence="2 3">
    <name type="scientific">Synaphobranchus kaupii</name>
    <name type="common">Kaup's arrowtooth eel</name>
    <dbReference type="NCBI Taxonomy" id="118154"/>
    <lineage>
        <taxon>Eukaryota</taxon>
        <taxon>Metazoa</taxon>
        <taxon>Chordata</taxon>
        <taxon>Craniata</taxon>
        <taxon>Vertebrata</taxon>
        <taxon>Euteleostomi</taxon>
        <taxon>Actinopterygii</taxon>
        <taxon>Neopterygii</taxon>
        <taxon>Teleostei</taxon>
        <taxon>Anguilliformes</taxon>
        <taxon>Synaphobranchidae</taxon>
        <taxon>Synaphobranchus</taxon>
    </lineage>
</organism>
<gene>
    <name evidence="2" type="ORF">SKAU_G00237380</name>
</gene>
<protein>
    <recommendedName>
        <fullName evidence="4">HAT C-terminal dimerisation domain-containing protein</fullName>
    </recommendedName>
</protein>
<accession>A0A9Q1F6T2</accession>
<reference evidence="2" key="1">
    <citation type="journal article" date="2023" name="Science">
        <title>Genome structures resolve the early diversification of teleost fishes.</title>
        <authorList>
            <person name="Parey E."/>
            <person name="Louis A."/>
            <person name="Montfort J."/>
            <person name="Bouchez O."/>
            <person name="Roques C."/>
            <person name="Iampietro C."/>
            <person name="Lluch J."/>
            <person name="Castinel A."/>
            <person name="Donnadieu C."/>
            <person name="Desvignes T."/>
            <person name="Floi Bucao C."/>
            <person name="Jouanno E."/>
            <person name="Wen M."/>
            <person name="Mejri S."/>
            <person name="Dirks R."/>
            <person name="Jansen H."/>
            <person name="Henkel C."/>
            <person name="Chen W.J."/>
            <person name="Zahm M."/>
            <person name="Cabau C."/>
            <person name="Klopp C."/>
            <person name="Thompson A.W."/>
            <person name="Robinson-Rechavi M."/>
            <person name="Braasch I."/>
            <person name="Lecointre G."/>
            <person name="Bobe J."/>
            <person name="Postlethwait J.H."/>
            <person name="Berthelot C."/>
            <person name="Roest Crollius H."/>
            <person name="Guiguen Y."/>
        </authorList>
    </citation>
    <scope>NUCLEOTIDE SEQUENCE</scope>
    <source>
        <strain evidence="2">WJC10195</strain>
    </source>
</reference>
<feature type="compositionally biased region" description="Basic residues" evidence="1">
    <location>
        <begin position="158"/>
        <end position="168"/>
    </location>
</feature>
<dbReference type="OrthoDB" id="10056585at2759"/>
<proteinExistence type="predicted"/>
<evidence type="ECO:0000313" key="3">
    <source>
        <dbReference type="Proteomes" id="UP001152622"/>
    </source>
</evidence>
<evidence type="ECO:0000256" key="1">
    <source>
        <dbReference type="SAM" id="MobiDB-lite"/>
    </source>
</evidence>
<dbReference type="Proteomes" id="UP001152622">
    <property type="component" value="Chromosome 8"/>
</dbReference>
<sequence>MEDNTHLPREITNSAKRRKADSSTSTDDLTTTKIKPLEQRLDVFLHSTLSKSYPELLRFCQSLLLLSHGQATVERGFSINEEVETCNLLEESVEAQRLICDQFSVCGGVLKVPLTKELLASAASASPQYRIHLELQRKKRESATQGLKRKGAEGPNRCVRHPAKRRGSTSRAGRGKIWIVNGPTDHKVQHPQEETQRKTQ</sequence>
<dbReference type="EMBL" id="JAINUF010000008">
    <property type="protein sequence ID" value="KAJ8352262.1"/>
    <property type="molecule type" value="Genomic_DNA"/>
</dbReference>
<name>A0A9Q1F6T2_SYNKA</name>
<feature type="compositionally biased region" description="Basic and acidic residues" evidence="1">
    <location>
        <begin position="184"/>
        <end position="200"/>
    </location>
</feature>
<evidence type="ECO:0000313" key="2">
    <source>
        <dbReference type="EMBL" id="KAJ8352262.1"/>
    </source>
</evidence>
<keyword evidence="3" id="KW-1185">Reference proteome</keyword>
<comment type="caution">
    <text evidence="2">The sequence shown here is derived from an EMBL/GenBank/DDBJ whole genome shotgun (WGS) entry which is preliminary data.</text>
</comment>
<dbReference type="AlphaFoldDB" id="A0A9Q1F6T2"/>
<evidence type="ECO:0008006" key="4">
    <source>
        <dbReference type="Google" id="ProtNLM"/>
    </source>
</evidence>